<organism evidence="1 2">
    <name type="scientific">Cordylochernes scorpioides</name>
    <dbReference type="NCBI Taxonomy" id="51811"/>
    <lineage>
        <taxon>Eukaryota</taxon>
        <taxon>Metazoa</taxon>
        <taxon>Ecdysozoa</taxon>
        <taxon>Arthropoda</taxon>
        <taxon>Chelicerata</taxon>
        <taxon>Arachnida</taxon>
        <taxon>Pseudoscorpiones</taxon>
        <taxon>Cheliferoidea</taxon>
        <taxon>Chernetidae</taxon>
        <taxon>Cordylochernes</taxon>
    </lineage>
</organism>
<protein>
    <recommendedName>
        <fullName evidence="3">Polyprotein</fullName>
    </recommendedName>
</protein>
<gene>
    <name evidence="1" type="ORF">LAZ67_7001514</name>
</gene>
<evidence type="ECO:0000313" key="1">
    <source>
        <dbReference type="EMBL" id="UYV70026.1"/>
    </source>
</evidence>
<reference evidence="1 2" key="1">
    <citation type="submission" date="2022-01" db="EMBL/GenBank/DDBJ databases">
        <title>A chromosomal length assembly of Cordylochernes scorpioides.</title>
        <authorList>
            <person name="Zeh D."/>
            <person name="Zeh J."/>
        </authorList>
    </citation>
    <scope>NUCLEOTIDE SEQUENCE [LARGE SCALE GENOMIC DNA]</scope>
    <source>
        <strain evidence="1">IN4F17</strain>
        <tissue evidence="1">Whole Body</tissue>
    </source>
</reference>
<evidence type="ECO:0008006" key="3">
    <source>
        <dbReference type="Google" id="ProtNLM"/>
    </source>
</evidence>
<dbReference type="EMBL" id="CP092869">
    <property type="protein sequence ID" value="UYV70026.1"/>
    <property type="molecule type" value="Genomic_DNA"/>
</dbReference>
<evidence type="ECO:0000313" key="2">
    <source>
        <dbReference type="Proteomes" id="UP001235939"/>
    </source>
</evidence>
<keyword evidence="2" id="KW-1185">Reference proteome</keyword>
<proteinExistence type="predicted"/>
<accession>A0ABY6KMD6</accession>
<dbReference type="Proteomes" id="UP001235939">
    <property type="component" value="Chromosome 07"/>
</dbReference>
<sequence>MDVNVDLDDTIDGLEENLPYRELIRGLSFFAQRTRPDLEYAAGRLAQYCNKFTKKHWNAAKKVLRYLGGTKDYGITYRPTGEQLKAFSDADWASNVEDRKSTSGYVIMLAGAPIICEECGTLLKHSVQWKQIISEKKTFLERNIKIDSQVYQDVILRDSMLPWTRHHIAGRNFVIQKT</sequence>
<name>A0ABY6KMD6_9ARAC</name>
<dbReference type="PANTHER" id="PTHR11439">
    <property type="entry name" value="GAG-POL-RELATED RETROTRANSPOSON"/>
    <property type="match status" value="1"/>
</dbReference>
<dbReference type="PANTHER" id="PTHR11439:SF463">
    <property type="entry name" value="REVERSE TRANSCRIPTASE TY1_COPIA-TYPE DOMAIN-CONTAINING PROTEIN"/>
    <property type="match status" value="1"/>
</dbReference>